<sequence>MLFYNPEYGCKEMVPVLRRRFLNGYEVMKDLHVRMQEARNEMPNYGELYGGGDSLYWFMSYDEGKCYDEIKEETLSQICAVALATARAVEKYHKIGYLHLDIKPENIFVLSQTKDYIKLIDFDNVVRKEELGDESILIGCSKETSALEVRADKRSRISEASDYYSIGAMVFGRIFKRGIHFNESKYAARYDFGGLLEEYGDKKKELENELSSFFKHTICDFMKGRYASMEELKAQLEKIIKIARPVEEKIETAKILKRALCLMKK</sequence>
<dbReference type="SUPFAM" id="SSF56112">
    <property type="entry name" value="Protein kinase-like (PK-like)"/>
    <property type="match status" value="1"/>
</dbReference>
<organism evidence="2">
    <name type="scientific">bioreactor metagenome</name>
    <dbReference type="NCBI Taxonomy" id="1076179"/>
    <lineage>
        <taxon>unclassified sequences</taxon>
        <taxon>metagenomes</taxon>
        <taxon>ecological metagenomes</taxon>
    </lineage>
</organism>
<dbReference type="GO" id="GO:0004672">
    <property type="term" value="F:protein kinase activity"/>
    <property type="evidence" value="ECO:0007669"/>
    <property type="project" value="InterPro"/>
</dbReference>
<dbReference type="InterPro" id="IPR011009">
    <property type="entry name" value="Kinase-like_dom_sf"/>
</dbReference>
<dbReference type="EMBL" id="VSSQ01039144">
    <property type="protein sequence ID" value="MPM92166.1"/>
    <property type="molecule type" value="Genomic_DNA"/>
</dbReference>
<name>A0A645DS61_9ZZZZ</name>
<dbReference type="SMART" id="SM00220">
    <property type="entry name" value="S_TKc"/>
    <property type="match status" value="1"/>
</dbReference>
<evidence type="ECO:0000259" key="1">
    <source>
        <dbReference type="PROSITE" id="PS50011"/>
    </source>
</evidence>
<dbReference type="PROSITE" id="PS00108">
    <property type="entry name" value="PROTEIN_KINASE_ST"/>
    <property type="match status" value="1"/>
</dbReference>
<accession>A0A645DS61</accession>
<dbReference type="InterPro" id="IPR008271">
    <property type="entry name" value="Ser/Thr_kinase_AS"/>
</dbReference>
<dbReference type="PROSITE" id="PS50011">
    <property type="entry name" value="PROTEIN_KINASE_DOM"/>
    <property type="match status" value="1"/>
</dbReference>
<feature type="domain" description="Protein kinase" evidence="1">
    <location>
        <begin position="1"/>
        <end position="240"/>
    </location>
</feature>
<evidence type="ECO:0000313" key="2">
    <source>
        <dbReference type="EMBL" id="MPM92166.1"/>
    </source>
</evidence>
<comment type="caution">
    <text evidence="2">The sequence shown here is derived from an EMBL/GenBank/DDBJ whole genome shotgun (WGS) entry which is preliminary data.</text>
</comment>
<dbReference type="InterPro" id="IPR000719">
    <property type="entry name" value="Prot_kinase_dom"/>
</dbReference>
<dbReference type="AlphaFoldDB" id="A0A645DS61"/>
<dbReference type="Pfam" id="PF00069">
    <property type="entry name" value="Pkinase"/>
    <property type="match status" value="1"/>
</dbReference>
<dbReference type="GO" id="GO:0005524">
    <property type="term" value="F:ATP binding"/>
    <property type="evidence" value="ECO:0007669"/>
    <property type="project" value="InterPro"/>
</dbReference>
<gene>
    <name evidence="2" type="ORF">SDC9_139301</name>
</gene>
<dbReference type="Gene3D" id="1.10.510.10">
    <property type="entry name" value="Transferase(Phosphotransferase) domain 1"/>
    <property type="match status" value="1"/>
</dbReference>
<reference evidence="2" key="1">
    <citation type="submission" date="2019-08" db="EMBL/GenBank/DDBJ databases">
        <authorList>
            <person name="Kucharzyk K."/>
            <person name="Murdoch R.W."/>
            <person name="Higgins S."/>
            <person name="Loffler F."/>
        </authorList>
    </citation>
    <scope>NUCLEOTIDE SEQUENCE</scope>
</reference>
<proteinExistence type="predicted"/>
<protein>
    <recommendedName>
        <fullName evidence="1">Protein kinase domain-containing protein</fullName>
    </recommendedName>
</protein>